<dbReference type="SUPFAM" id="SSF47413">
    <property type="entry name" value="lambda repressor-like DNA-binding domains"/>
    <property type="match status" value="1"/>
</dbReference>
<dbReference type="Gene3D" id="1.10.260.40">
    <property type="entry name" value="lambda repressor-like DNA-binding domains"/>
    <property type="match status" value="1"/>
</dbReference>
<dbReference type="Pfam" id="PF13377">
    <property type="entry name" value="Peripla_BP_3"/>
    <property type="match status" value="1"/>
</dbReference>
<dbReference type="CDD" id="cd06289">
    <property type="entry name" value="PBP1_MalI-like"/>
    <property type="match status" value="1"/>
</dbReference>
<dbReference type="PROSITE" id="PS00356">
    <property type="entry name" value="HTH_LACI_1"/>
    <property type="match status" value="1"/>
</dbReference>
<name>A0AAJ2ETA6_9HYPH</name>
<keyword evidence="1" id="KW-0678">Repressor</keyword>
<dbReference type="EMBL" id="JAVIZC010000001">
    <property type="protein sequence ID" value="MDR6100137.1"/>
    <property type="molecule type" value="Genomic_DNA"/>
</dbReference>
<dbReference type="InterPro" id="IPR046335">
    <property type="entry name" value="LacI/GalR-like_sensor"/>
</dbReference>
<dbReference type="PANTHER" id="PTHR30146:SF148">
    <property type="entry name" value="HTH-TYPE TRANSCRIPTIONAL REPRESSOR PURR-RELATED"/>
    <property type="match status" value="1"/>
</dbReference>
<dbReference type="InterPro" id="IPR000843">
    <property type="entry name" value="HTH_LacI"/>
</dbReference>
<dbReference type="SMART" id="SM00354">
    <property type="entry name" value="HTH_LACI"/>
    <property type="match status" value="1"/>
</dbReference>
<evidence type="ECO:0000256" key="4">
    <source>
        <dbReference type="ARBA" id="ARBA00023163"/>
    </source>
</evidence>
<evidence type="ECO:0000256" key="3">
    <source>
        <dbReference type="ARBA" id="ARBA00023125"/>
    </source>
</evidence>
<evidence type="ECO:0000313" key="6">
    <source>
        <dbReference type="EMBL" id="MDR6100137.1"/>
    </source>
</evidence>
<organism evidence="6 7">
    <name type="scientific">Agrobacterium larrymoorei</name>
    <dbReference type="NCBI Taxonomy" id="160699"/>
    <lineage>
        <taxon>Bacteria</taxon>
        <taxon>Pseudomonadati</taxon>
        <taxon>Pseudomonadota</taxon>
        <taxon>Alphaproteobacteria</taxon>
        <taxon>Hyphomicrobiales</taxon>
        <taxon>Rhizobiaceae</taxon>
        <taxon>Rhizobium/Agrobacterium group</taxon>
        <taxon>Agrobacterium</taxon>
    </lineage>
</organism>
<dbReference type="AlphaFoldDB" id="A0AAJ2ETA6"/>
<gene>
    <name evidence="6" type="ORF">QE369_000315</name>
</gene>
<dbReference type="GO" id="GO:0003700">
    <property type="term" value="F:DNA-binding transcription factor activity"/>
    <property type="evidence" value="ECO:0007669"/>
    <property type="project" value="TreeGrafter"/>
</dbReference>
<dbReference type="Pfam" id="PF00356">
    <property type="entry name" value="LacI"/>
    <property type="match status" value="1"/>
</dbReference>
<evidence type="ECO:0000256" key="2">
    <source>
        <dbReference type="ARBA" id="ARBA00023015"/>
    </source>
</evidence>
<evidence type="ECO:0000313" key="7">
    <source>
        <dbReference type="Proteomes" id="UP001255601"/>
    </source>
</evidence>
<reference evidence="6" key="1">
    <citation type="submission" date="2023-08" db="EMBL/GenBank/DDBJ databases">
        <title>Functional and genomic diversity of the sorghum phyllosphere microbiome.</title>
        <authorList>
            <person name="Shade A."/>
        </authorList>
    </citation>
    <scope>NUCLEOTIDE SEQUENCE</scope>
    <source>
        <strain evidence="6">SORGH_AS_0974</strain>
    </source>
</reference>
<comment type="caution">
    <text evidence="6">The sequence shown here is derived from an EMBL/GenBank/DDBJ whole genome shotgun (WGS) entry which is preliminary data.</text>
</comment>
<keyword evidence="3" id="KW-0238">DNA-binding</keyword>
<keyword evidence="2" id="KW-0805">Transcription regulation</keyword>
<dbReference type="PROSITE" id="PS50932">
    <property type="entry name" value="HTH_LACI_2"/>
    <property type="match status" value="1"/>
</dbReference>
<dbReference type="InterPro" id="IPR010982">
    <property type="entry name" value="Lambda_DNA-bd_dom_sf"/>
</dbReference>
<sequence length="345" mass="37445">MIDDTERRMTIDDVAKVAGVSRSTVSLVLRNSDLVAERTNIIVREAADRIGYVYNRTAAIRAKLSNLVGIIIPDLTNPFFADLTAGVDQVLNEAGWISLLGNSWESAASQEKILRRMHEHNVDAVIVCPTNDSDNATTESLSRSGLRVLQVLRRMDDETSYLGIDYADGVSLAVSHLHELGHKDIVFLGGELIHSAAKERFRGYRSSMLERGLEPKHVPCVLRRAGAAEAVAELHRSAALPTAFICFNDVVAMGAMNGLERLGLKVGHDVSVVGFDNVADAAFSMPPLTTVDTQARQLGEKAARLVLGSIQEGHAISQTTITKTSLIVRGSTGRVAEPRKPESLR</sequence>
<dbReference type="Gene3D" id="3.40.50.2300">
    <property type="match status" value="2"/>
</dbReference>
<protein>
    <submittedName>
        <fullName evidence="6">LacI family transcriptional regulator</fullName>
    </submittedName>
</protein>
<accession>A0AAJ2ETA6</accession>
<dbReference type="PANTHER" id="PTHR30146">
    <property type="entry name" value="LACI-RELATED TRANSCRIPTIONAL REPRESSOR"/>
    <property type="match status" value="1"/>
</dbReference>
<feature type="domain" description="HTH lacI-type" evidence="5">
    <location>
        <begin position="9"/>
        <end position="63"/>
    </location>
</feature>
<evidence type="ECO:0000256" key="1">
    <source>
        <dbReference type="ARBA" id="ARBA00022491"/>
    </source>
</evidence>
<keyword evidence="4" id="KW-0804">Transcription</keyword>
<dbReference type="CDD" id="cd01392">
    <property type="entry name" value="HTH_LacI"/>
    <property type="match status" value="1"/>
</dbReference>
<dbReference type="Proteomes" id="UP001255601">
    <property type="component" value="Unassembled WGS sequence"/>
</dbReference>
<dbReference type="InterPro" id="IPR028082">
    <property type="entry name" value="Peripla_BP_I"/>
</dbReference>
<evidence type="ECO:0000259" key="5">
    <source>
        <dbReference type="PROSITE" id="PS50932"/>
    </source>
</evidence>
<proteinExistence type="predicted"/>
<dbReference type="RefSeq" id="WP_309769273.1">
    <property type="nucleotide sequence ID" value="NZ_JAVIZC010000001.1"/>
</dbReference>
<dbReference type="GO" id="GO:0000976">
    <property type="term" value="F:transcription cis-regulatory region binding"/>
    <property type="evidence" value="ECO:0007669"/>
    <property type="project" value="TreeGrafter"/>
</dbReference>
<dbReference type="SUPFAM" id="SSF53822">
    <property type="entry name" value="Periplasmic binding protein-like I"/>
    <property type="match status" value="1"/>
</dbReference>